<dbReference type="Proteomes" id="UP000294563">
    <property type="component" value="Unassembled WGS sequence"/>
</dbReference>
<evidence type="ECO:0000313" key="1">
    <source>
        <dbReference type="EMBL" id="TDT73892.1"/>
    </source>
</evidence>
<name>A0A4R7LGX2_9RHOB</name>
<dbReference type="EMBL" id="SOBH01000003">
    <property type="protein sequence ID" value="TDT73892.1"/>
    <property type="molecule type" value="Genomic_DNA"/>
</dbReference>
<sequence>MIRSSASTCIAFIPVARGSSISTFTVEHTFWPMHQSIKQNVKCRIDIWLR</sequence>
<accession>A0A4R7LGX2</accession>
<reference evidence="1 2" key="1">
    <citation type="submission" date="2019-03" db="EMBL/GenBank/DDBJ databases">
        <title>Genomic Encyclopedia of Archaeal and Bacterial Type Strains, Phase II (KMG-II): from individual species to whole genera.</title>
        <authorList>
            <person name="Goeker M."/>
        </authorList>
    </citation>
    <scope>NUCLEOTIDE SEQUENCE [LARGE SCALE GENOMIC DNA]</scope>
    <source>
        <strain evidence="1 2">DSM 29467</strain>
    </source>
</reference>
<comment type="caution">
    <text evidence="1">The sequence shown here is derived from an EMBL/GenBank/DDBJ whole genome shotgun (WGS) entry which is preliminary data.</text>
</comment>
<evidence type="ECO:0000313" key="2">
    <source>
        <dbReference type="Proteomes" id="UP000294563"/>
    </source>
</evidence>
<gene>
    <name evidence="1" type="ORF">BDE40_2670</name>
</gene>
<keyword evidence="2" id="KW-1185">Reference proteome</keyword>
<proteinExistence type="predicted"/>
<protein>
    <submittedName>
        <fullName evidence="1">Uncharacterized protein</fullName>
    </submittedName>
</protein>
<organism evidence="1 2">
    <name type="scientific">Litoreibacter halocynthiae</name>
    <dbReference type="NCBI Taxonomy" id="1242689"/>
    <lineage>
        <taxon>Bacteria</taxon>
        <taxon>Pseudomonadati</taxon>
        <taxon>Pseudomonadota</taxon>
        <taxon>Alphaproteobacteria</taxon>
        <taxon>Rhodobacterales</taxon>
        <taxon>Roseobacteraceae</taxon>
        <taxon>Litoreibacter</taxon>
    </lineage>
</organism>
<dbReference type="AlphaFoldDB" id="A0A4R7LGX2"/>